<gene>
    <name evidence="1" type="ORF">CH63R_09630</name>
</gene>
<keyword evidence="2" id="KW-1185">Reference proteome</keyword>
<accession>A0A1B7Y7U6</accession>
<comment type="caution">
    <text evidence="1">The sequence shown here is derived from an EMBL/GenBank/DDBJ whole genome shotgun (WGS) entry which is preliminary data.</text>
</comment>
<dbReference type="VEuPathDB" id="FungiDB:CH63R_09630"/>
<dbReference type="KEGG" id="chig:CH63R_09630"/>
<name>A0A1B7Y7U6_COLHI</name>
<evidence type="ECO:0000313" key="2">
    <source>
        <dbReference type="Proteomes" id="UP000092177"/>
    </source>
</evidence>
<dbReference type="AlphaFoldDB" id="A0A1B7Y7U6"/>
<protein>
    <submittedName>
        <fullName evidence="1">Uncharacterized protein</fullName>
    </submittedName>
</protein>
<dbReference type="EMBL" id="LTAN01000006">
    <property type="protein sequence ID" value="OBR08109.1"/>
    <property type="molecule type" value="Genomic_DNA"/>
</dbReference>
<sequence>MNELGLIQWRRRQADELVLNDVDTIAHDALKGVSANEKRAGPVEPSLELLCFKFWRICYAEAAKPNEVMEEVFARHGVLQIAILAIQD</sequence>
<organism evidence="1 2">
    <name type="scientific">Colletotrichum higginsianum (strain IMI 349063)</name>
    <name type="common">Crucifer anthracnose fungus</name>
    <dbReference type="NCBI Taxonomy" id="759273"/>
    <lineage>
        <taxon>Eukaryota</taxon>
        <taxon>Fungi</taxon>
        <taxon>Dikarya</taxon>
        <taxon>Ascomycota</taxon>
        <taxon>Pezizomycotina</taxon>
        <taxon>Sordariomycetes</taxon>
        <taxon>Hypocreomycetidae</taxon>
        <taxon>Glomerellales</taxon>
        <taxon>Glomerellaceae</taxon>
        <taxon>Colletotrichum</taxon>
        <taxon>Colletotrichum destructivum species complex</taxon>
    </lineage>
</organism>
<dbReference type="Proteomes" id="UP000092177">
    <property type="component" value="Chromosome 6"/>
</dbReference>
<proteinExistence type="predicted"/>
<reference evidence="2" key="1">
    <citation type="journal article" date="2017" name="BMC Genomics">
        <title>Gapless genome assembly of Colletotrichum higginsianum reveals chromosome structure and association of transposable elements with secondary metabolite gene clusters.</title>
        <authorList>
            <person name="Dallery J.-F."/>
            <person name="Lapalu N."/>
            <person name="Zampounis A."/>
            <person name="Pigne S."/>
            <person name="Luyten I."/>
            <person name="Amselem J."/>
            <person name="Wittenberg A.H.J."/>
            <person name="Zhou S."/>
            <person name="de Queiroz M.V."/>
            <person name="Robin G.P."/>
            <person name="Auger A."/>
            <person name="Hainaut M."/>
            <person name="Henrissat B."/>
            <person name="Kim K.-T."/>
            <person name="Lee Y.-H."/>
            <person name="Lespinet O."/>
            <person name="Schwartz D.C."/>
            <person name="Thon M.R."/>
            <person name="O'Connell R.J."/>
        </authorList>
    </citation>
    <scope>NUCLEOTIDE SEQUENCE [LARGE SCALE GENOMIC DNA]</scope>
    <source>
        <strain evidence="2">IMI 349063</strain>
    </source>
</reference>
<dbReference type="GeneID" id="28868711"/>
<evidence type="ECO:0000313" key="1">
    <source>
        <dbReference type="EMBL" id="OBR08109.1"/>
    </source>
</evidence>
<dbReference type="RefSeq" id="XP_018156627.1">
    <property type="nucleotide sequence ID" value="XM_018304604.1"/>
</dbReference>